<organism evidence="2">
    <name type="scientific">Physcomitrium patens</name>
    <name type="common">Spreading-leaved earth moss</name>
    <name type="synonym">Physcomitrella patens</name>
    <dbReference type="NCBI Taxonomy" id="3218"/>
    <lineage>
        <taxon>Eukaryota</taxon>
        <taxon>Viridiplantae</taxon>
        <taxon>Streptophyta</taxon>
        <taxon>Embryophyta</taxon>
        <taxon>Bryophyta</taxon>
        <taxon>Bryophytina</taxon>
        <taxon>Bryopsida</taxon>
        <taxon>Funariidae</taxon>
        <taxon>Funariales</taxon>
        <taxon>Funariaceae</taxon>
        <taxon>Physcomitrium</taxon>
    </lineage>
</organism>
<sequence>MICVPMNSFRPTSHQRERGGLEERTGTKMIVASFFTLAARFTLPRFNTHNNKQKKKQKQKTTFFLVEFHPSS</sequence>
<evidence type="ECO:0000313" key="2">
    <source>
        <dbReference type="EMBL" id="PNR39051.1"/>
    </source>
</evidence>
<name>A0A2K1JC08_PHYPA</name>
<reference evidence="3" key="3">
    <citation type="submission" date="2020-12" db="UniProtKB">
        <authorList>
            <consortium name="EnsemblPlants"/>
        </authorList>
    </citation>
    <scope>IDENTIFICATION</scope>
</reference>
<reference evidence="2 4" key="2">
    <citation type="journal article" date="2018" name="Plant J.">
        <title>The Physcomitrella patens chromosome-scale assembly reveals moss genome structure and evolution.</title>
        <authorList>
            <person name="Lang D."/>
            <person name="Ullrich K.K."/>
            <person name="Murat F."/>
            <person name="Fuchs J."/>
            <person name="Jenkins J."/>
            <person name="Haas F.B."/>
            <person name="Piednoel M."/>
            <person name="Gundlach H."/>
            <person name="Van Bel M."/>
            <person name="Meyberg R."/>
            <person name="Vives C."/>
            <person name="Morata J."/>
            <person name="Symeonidi A."/>
            <person name="Hiss M."/>
            <person name="Muchero W."/>
            <person name="Kamisugi Y."/>
            <person name="Saleh O."/>
            <person name="Blanc G."/>
            <person name="Decker E.L."/>
            <person name="van Gessel N."/>
            <person name="Grimwood J."/>
            <person name="Hayes R.D."/>
            <person name="Graham S.W."/>
            <person name="Gunter L.E."/>
            <person name="McDaniel S.F."/>
            <person name="Hoernstein S.N.W."/>
            <person name="Larsson A."/>
            <person name="Li F.W."/>
            <person name="Perroud P.F."/>
            <person name="Phillips J."/>
            <person name="Ranjan P."/>
            <person name="Rokshar D.S."/>
            <person name="Rothfels C.J."/>
            <person name="Schneider L."/>
            <person name="Shu S."/>
            <person name="Stevenson D.W."/>
            <person name="Thummler F."/>
            <person name="Tillich M."/>
            <person name="Villarreal Aguilar J.C."/>
            <person name="Widiez T."/>
            <person name="Wong G.K."/>
            <person name="Wymore A."/>
            <person name="Zhang Y."/>
            <person name="Zimmer A.D."/>
            <person name="Quatrano R.S."/>
            <person name="Mayer K.F.X."/>
            <person name="Goodstein D."/>
            <person name="Casacuberta J.M."/>
            <person name="Vandepoele K."/>
            <person name="Reski R."/>
            <person name="Cuming A.C."/>
            <person name="Tuskan G.A."/>
            <person name="Maumus F."/>
            <person name="Salse J."/>
            <person name="Schmutz J."/>
            <person name="Rensing S.A."/>
        </authorList>
    </citation>
    <scope>NUCLEOTIDE SEQUENCE [LARGE SCALE GENOMIC DNA]</scope>
    <source>
        <strain evidence="3 4">cv. Gransden 2004</strain>
    </source>
</reference>
<evidence type="ECO:0000256" key="1">
    <source>
        <dbReference type="SAM" id="MobiDB-lite"/>
    </source>
</evidence>
<dbReference type="AlphaFoldDB" id="A0A2K1JC08"/>
<proteinExistence type="predicted"/>
<feature type="region of interest" description="Disordered" evidence="1">
    <location>
        <begin position="1"/>
        <end position="20"/>
    </location>
</feature>
<dbReference type="EMBL" id="ABEU02000015">
    <property type="protein sequence ID" value="PNR39051.1"/>
    <property type="molecule type" value="Genomic_DNA"/>
</dbReference>
<dbReference type="EnsemblPlants" id="Pp3c15_4992V3.1">
    <property type="protein sequence ID" value="PAC:32927775.CDS.1"/>
    <property type="gene ID" value="Pp3c15_4992"/>
</dbReference>
<evidence type="ECO:0000313" key="3">
    <source>
        <dbReference type="EnsemblPlants" id="PAC:32927775.CDS.1"/>
    </source>
</evidence>
<protein>
    <submittedName>
        <fullName evidence="2 3">Uncharacterized protein</fullName>
    </submittedName>
</protein>
<reference evidence="2 4" key="1">
    <citation type="journal article" date="2008" name="Science">
        <title>The Physcomitrella genome reveals evolutionary insights into the conquest of land by plants.</title>
        <authorList>
            <person name="Rensing S."/>
            <person name="Lang D."/>
            <person name="Zimmer A."/>
            <person name="Terry A."/>
            <person name="Salamov A."/>
            <person name="Shapiro H."/>
            <person name="Nishiyama T."/>
            <person name="Perroud P.-F."/>
            <person name="Lindquist E."/>
            <person name="Kamisugi Y."/>
            <person name="Tanahashi T."/>
            <person name="Sakakibara K."/>
            <person name="Fujita T."/>
            <person name="Oishi K."/>
            <person name="Shin-I T."/>
            <person name="Kuroki Y."/>
            <person name="Toyoda A."/>
            <person name="Suzuki Y."/>
            <person name="Hashimoto A."/>
            <person name="Yamaguchi K."/>
            <person name="Sugano A."/>
            <person name="Kohara Y."/>
            <person name="Fujiyama A."/>
            <person name="Anterola A."/>
            <person name="Aoki S."/>
            <person name="Ashton N."/>
            <person name="Barbazuk W.B."/>
            <person name="Barker E."/>
            <person name="Bennetzen J."/>
            <person name="Bezanilla M."/>
            <person name="Blankenship R."/>
            <person name="Cho S.H."/>
            <person name="Dutcher S."/>
            <person name="Estelle M."/>
            <person name="Fawcett J.A."/>
            <person name="Gundlach H."/>
            <person name="Hanada K."/>
            <person name="Heyl A."/>
            <person name="Hicks K.A."/>
            <person name="Hugh J."/>
            <person name="Lohr M."/>
            <person name="Mayer K."/>
            <person name="Melkozernov A."/>
            <person name="Murata T."/>
            <person name="Nelson D."/>
            <person name="Pils B."/>
            <person name="Prigge M."/>
            <person name="Reiss B."/>
            <person name="Renner T."/>
            <person name="Rombauts S."/>
            <person name="Rushton P."/>
            <person name="Sanderfoot A."/>
            <person name="Schween G."/>
            <person name="Shiu S.-H."/>
            <person name="Stueber K."/>
            <person name="Theodoulou F.L."/>
            <person name="Tu H."/>
            <person name="Van de Peer Y."/>
            <person name="Verrier P.J."/>
            <person name="Waters E."/>
            <person name="Wood A."/>
            <person name="Yang L."/>
            <person name="Cove D."/>
            <person name="Cuming A."/>
            <person name="Hasebe M."/>
            <person name="Lucas S."/>
            <person name="Mishler D.B."/>
            <person name="Reski R."/>
            <person name="Grigoriev I."/>
            <person name="Quatrano R.S."/>
            <person name="Boore J.L."/>
        </authorList>
    </citation>
    <scope>NUCLEOTIDE SEQUENCE [LARGE SCALE GENOMIC DNA]</scope>
    <source>
        <strain evidence="3 4">cv. Gransden 2004</strain>
    </source>
</reference>
<keyword evidence="4" id="KW-1185">Reference proteome</keyword>
<dbReference type="Gramene" id="Pp3c15_4992V3.1">
    <property type="protein sequence ID" value="PAC:32927775.CDS.1"/>
    <property type="gene ID" value="Pp3c15_4992"/>
</dbReference>
<dbReference type="InParanoid" id="A0A2K1JC08"/>
<dbReference type="Proteomes" id="UP000006727">
    <property type="component" value="Chromosome 15"/>
</dbReference>
<accession>A0A2K1JC08</accession>
<evidence type="ECO:0000313" key="4">
    <source>
        <dbReference type="Proteomes" id="UP000006727"/>
    </source>
</evidence>
<gene>
    <name evidence="2" type="ORF">PHYPA_019329</name>
</gene>